<dbReference type="GO" id="GO:0018104">
    <property type="term" value="P:peptidoglycan-protein cross-linking"/>
    <property type="evidence" value="ECO:0007669"/>
    <property type="project" value="TreeGrafter"/>
</dbReference>
<dbReference type="STRING" id="1561.NPD11_1880"/>
<dbReference type="CDD" id="cd16913">
    <property type="entry name" value="YkuD_like"/>
    <property type="match status" value="1"/>
</dbReference>
<dbReference type="InterPro" id="IPR038063">
    <property type="entry name" value="Transpep_catalytic_dom"/>
</dbReference>
<dbReference type="Gene3D" id="2.40.440.10">
    <property type="entry name" value="L,D-transpeptidase catalytic domain-like"/>
    <property type="match status" value="1"/>
</dbReference>
<comment type="pathway">
    <text evidence="1 6">Cell wall biogenesis; peptidoglycan biosynthesis.</text>
</comment>
<dbReference type="GO" id="GO:0005576">
    <property type="term" value="C:extracellular region"/>
    <property type="evidence" value="ECO:0007669"/>
    <property type="project" value="TreeGrafter"/>
</dbReference>
<dbReference type="GO" id="GO:0071555">
    <property type="term" value="P:cell wall organization"/>
    <property type="evidence" value="ECO:0007669"/>
    <property type="project" value="UniProtKB-UniRule"/>
</dbReference>
<proteinExistence type="predicted"/>
<accession>A0A0A7FUB7</accession>
<keyword evidence="4 6" id="KW-0573">Peptidoglycan synthesis</keyword>
<evidence type="ECO:0000259" key="8">
    <source>
        <dbReference type="PROSITE" id="PS52029"/>
    </source>
</evidence>
<dbReference type="EMBL" id="CP006905">
    <property type="protein sequence ID" value="AIY83197.1"/>
    <property type="molecule type" value="Genomic_DNA"/>
</dbReference>
<evidence type="ECO:0000256" key="4">
    <source>
        <dbReference type="ARBA" id="ARBA00022984"/>
    </source>
</evidence>
<evidence type="ECO:0000256" key="6">
    <source>
        <dbReference type="PROSITE-ProRule" id="PRU01373"/>
    </source>
</evidence>
<evidence type="ECO:0000256" key="3">
    <source>
        <dbReference type="ARBA" id="ARBA00022960"/>
    </source>
</evidence>
<evidence type="ECO:0000256" key="7">
    <source>
        <dbReference type="SAM" id="Phobius"/>
    </source>
</evidence>
<dbReference type="Pfam" id="PF03734">
    <property type="entry name" value="YkuD"/>
    <property type="match status" value="1"/>
</dbReference>
<evidence type="ECO:0000313" key="9">
    <source>
        <dbReference type="EMBL" id="AIY83197.1"/>
    </source>
</evidence>
<dbReference type="OrthoDB" id="177750at2"/>
<dbReference type="Proteomes" id="UP000030635">
    <property type="component" value="Chromosome"/>
</dbReference>
<dbReference type="InterPro" id="IPR050979">
    <property type="entry name" value="LD-transpeptidase"/>
</dbReference>
<name>A0A0A7FUB7_9CLOT</name>
<dbReference type="KEGG" id="cbv:U729_1123"/>
<dbReference type="AlphaFoldDB" id="A0A0A7FUB7"/>
<reference evidence="9 10" key="1">
    <citation type="journal article" date="2015" name="Infect. Genet. Evol.">
        <title>Genomic sequences of six botulinum neurotoxin-producing strains representing three clostridial species illustrate the mobility and diversity of botulinum neurotoxin genes.</title>
        <authorList>
            <person name="Smith T.J."/>
            <person name="Hill K.K."/>
            <person name="Xie G."/>
            <person name="Foley B.T."/>
            <person name="Williamson C.H."/>
            <person name="Foster J.T."/>
            <person name="Johnson S.L."/>
            <person name="Chertkov O."/>
            <person name="Teshima H."/>
            <person name="Gibbons H.S."/>
            <person name="Johnsky L.A."/>
            <person name="Karavis M.A."/>
            <person name="Smith L.A."/>
        </authorList>
    </citation>
    <scope>NUCLEOTIDE SEQUENCE [LARGE SCALE GENOMIC DNA]</scope>
    <source>
        <strain evidence="9 10">Sullivan</strain>
    </source>
</reference>
<dbReference type="eggNOG" id="COG1376">
    <property type="taxonomic scope" value="Bacteria"/>
</dbReference>
<dbReference type="HOGENOM" id="CLU_699630_0_0_9"/>
<feature type="active site" description="Proton donor/acceptor" evidence="6">
    <location>
        <position position="362"/>
    </location>
</feature>
<sequence length="410" mass="46534">MSHNIKNIKNENFKEINLVPREVKIKKKRKFNIPLIPLTAFIIVLVCVLGFQAFSYKKLVSNFKGYFDSSSYAEANNYLVTEGNFNVFKALFLKNDLEGYFRTKANSVKEHVNLNELTPDEALLVMNEINRYNIITKSTDKSISVTSDNITDNTPLSKGIMAFNKNNFEEALSIFNAIPSSDKNSSTALDYVVKCKDKIKESLLTTVKEKQDIEHFTEAINLIESKLSLLDNDKDLVSKIDELKKLREDYNKSNSNTSSAVESSSAKIVSAINTENINTLGLQSSSNYLLYVDTSSQLTHIYKGSNNNWNLFKSLKCSTGKEGSETPSGVYTIKNRDTWFFSKKFNQGGKYWVQFDGDYLFHSIPFAEDQKTIVDYTLGKPVSHGCIRLSLEDSKWLYDNIPTDTKLIIK</sequence>
<dbReference type="PROSITE" id="PS52029">
    <property type="entry name" value="LD_TPASE"/>
    <property type="match status" value="1"/>
</dbReference>
<dbReference type="PANTHER" id="PTHR30582">
    <property type="entry name" value="L,D-TRANSPEPTIDASE"/>
    <property type="match status" value="1"/>
</dbReference>
<protein>
    <submittedName>
        <fullName evidence="9">L,D-transpeptidase catalytic domain protein</fullName>
    </submittedName>
</protein>
<dbReference type="UniPathway" id="UPA00219"/>
<dbReference type="RefSeq" id="WP_052139450.1">
    <property type="nucleotide sequence ID" value="NZ_CP006905.1"/>
</dbReference>
<evidence type="ECO:0000256" key="5">
    <source>
        <dbReference type="ARBA" id="ARBA00023316"/>
    </source>
</evidence>
<evidence type="ECO:0000256" key="1">
    <source>
        <dbReference type="ARBA" id="ARBA00004752"/>
    </source>
</evidence>
<keyword evidence="7" id="KW-0812">Transmembrane</keyword>
<keyword evidence="3 6" id="KW-0133">Cell shape</keyword>
<feature type="active site" description="Nucleophile" evidence="6">
    <location>
        <position position="386"/>
    </location>
</feature>
<feature type="domain" description="L,D-TPase catalytic" evidence="8">
    <location>
        <begin position="288"/>
        <end position="410"/>
    </location>
</feature>
<dbReference type="SUPFAM" id="SSF141523">
    <property type="entry name" value="L,D-transpeptidase catalytic domain-like"/>
    <property type="match status" value="1"/>
</dbReference>
<organism evidence="9 10">
    <name type="scientific">Clostridium baratii str. Sullivan</name>
    <dbReference type="NCBI Taxonomy" id="1415775"/>
    <lineage>
        <taxon>Bacteria</taxon>
        <taxon>Bacillati</taxon>
        <taxon>Bacillota</taxon>
        <taxon>Clostridia</taxon>
        <taxon>Eubacteriales</taxon>
        <taxon>Clostridiaceae</taxon>
        <taxon>Clostridium</taxon>
    </lineage>
</organism>
<keyword evidence="7" id="KW-0472">Membrane</keyword>
<dbReference type="PANTHER" id="PTHR30582:SF2">
    <property type="entry name" value="L,D-TRANSPEPTIDASE YCIB-RELATED"/>
    <property type="match status" value="1"/>
</dbReference>
<keyword evidence="2" id="KW-0808">Transferase</keyword>
<dbReference type="InterPro" id="IPR005490">
    <property type="entry name" value="LD_TPept_cat_dom"/>
</dbReference>
<dbReference type="GO" id="GO:0016740">
    <property type="term" value="F:transferase activity"/>
    <property type="evidence" value="ECO:0007669"/>
    <property type="project" value="UniProtKB-KW"/>
</dbReference>
<gene>
    <name evidence="9" type="ORF">U729_1123</name>
</gene>
<dbReference type="GO" id="GO:0071972">
    <property type="term" value="F:peptidoglycan L,D-transpeptidase activity"/>
    <property type="evidence" value="ECO:0007669"/>
    <property type="project" value="TreeGrafter"/>
</dbReference>
<evidence type="ECO:0000256" key="2">
    <source>
        <dbReference type="ARBA" id="ARBA00022679"/>
    </source>
</evidence>
<evidence type="ECO:0000313" key="10">
    <source>
        <dbReference type="Proteomes" id="UP000030635"/>
    </source>
</evidence>
<feature type="transmembrane region" description="Helical" evidence="7">
    <location>
        <begin position="31"/>
        <end position="54"/>
    </location>
</feature>
<keyword evidence="5 6" id="KW-0961">Cell wall biogenesis/degradation</keyword>
<keyword evidence="7" id="KW-1133">Transmembrane helix</keyword>
<dbReference type="GO" id="GO:0008360">
    <property type="term" value="P:regulation of cell shape"/>
    <property type="evidence" value="ECO:0007669"/>
    <property type="project" value="UniProtKB-UniRule"/>
</dbReference>
<keyword evidence="10" id="KW-1185">Reference proteome</keyword>